<keyword evidence="3" id="KW-1185">Reference proteome</keyword>
<dbReference type="GO" id="GO:0006355">
    <property type="term" value="P:regulation of DNA-templated transcription"/>
    <property type="evidence" value="ECO:0007669"/>
    <property type="project" value="InterPro"/>
</dbReference>
<dbReference type="InterPro" id="IPR002145">
    <property type="entry name" value="CopG"/>
</dbReference>
<dbReference type="RefSeq" id="WP_069456529.1">
    <property type="nucleotide sequence ID" value="NZ_LYBW01000029.1"/>
</dbReference>
<proteinExistence type="predicted"/>
<reference evidence="3" key="1">
    <citation type="submission" date="2016-05" db="EMBL/GenBank/DDBJ databases">
        <authorList>
            <person name="Li Y."/>
        </authorList>
    </citation>
    <scope>NUCLEOTIDE SEQUENCE [LARGE SCALE GENOMIC DNA]</scope>
    <source>
        <strain evidence="3">YIC4027</strain>
    </source>
</reference>
<dbReference type="STRING" id="1752398.A8M32_00855"/>
<gene>
    <name evidence="2" type="ORF">A8M32_00855</name>
</gene>
<evidence type="ECO:0000259" key="1">
    <source>
        <dbReference type="Pfam" id="PF01402"/>
    </source>
</evidence>
<dbReference type="CDD" id="cd22233">
    <property type="entry name" value="RHH_CopAso-like"/>
    <property type="match status" value="1"/>
</dbReference>
<dbReference type="Proteomes" id="UP000094342">
    <property type="component" value="Unassembled WGS sequence"/>
</dbReference>
<feature type="domain" description="Ribbon-helix-helix protein CopG" evidence="1">
    <location>
        <begin position="5"/>
        <end position="43"/>
    </location>
</feature>
<sequence>MTAAFTVRVQDEIAEKLDRIAALSDRSRANLAAQAIEDYVAREEWQLAEIQAGIDEADRGEFASANELASVVAKYVKAARQA</sequence>
<evidence type="ECO:0000313" key="3">
    <source>
        <dbReference type="Proteomes" id="UP000094342"/>
    </source>
</evidence>
<dbReference type="AlphaFoldDB" id="A0A1E3VHZ1"/>
<accession>A0A1E3VHZ1</accession>
<dbReference type="SUPFAM" id="SSF47598">
    <property type="entry name" value="Ribbon-helix-helix"/>
    <property type="match status" value="1"/>
</dbReference>
<organism evidence="2 3">
    <name type="scientific">Sinorhizobium alkalisoli</name>
    <dbReference type="NCBI Taxonomy" id="1752398"/>
    <lineage>
        <taxon>Bacteria</taxon>
        <taxon>Pseudomonadati</taxon>
        <taxon>Pseudomonadota</taxon>
        <taxon>Alphaproteobacteria</taxon>
        <taxon>Hyphomicrobiales</taxon>
        <taxon>Rhizobiaceae</taxon>
        <taxon>Sinorhizobium/Ensifer group</taxon>
        <taxon>Sinorhizobium</taxon>
    </lineage>
</organism>
<evidence type="ECO:0000313" key="2">
    <source>
        <dbReference type="EMBL" id="ODR93210.1"/>
    </source>
</evidence>
<comment type="caution">
    <text evidence="2">The sequence shown here is derived from an EMBL/GenBank/DDBJ whole genome shotgun (WGS) entry which is preliminary data.</text>
</comment>
<dbReference type="OrthoDB" id="9812023at2"/>
<dbReference type="PANTHER" id="PTHR40688:SF2">
    <property type="entry name" value="RIBBON-HELIX-HELIX PROTEIN COPG DOMAIN-CONTAINING PROTEIN"/>
    <property type="match status" value="1"/>
</dbReference>
<name>A0A1E3VHZ1_9HYPH</name>
<protein>
    <recommendedName>
        <fullName evidence="1">Ribbon-helix-helix protein CopG domain-containing protein</fullName>
    </recommendedName>
</protein>
<dbReference type="InterPro" id="IPR010985">
    <property type="entry name" value="Ribbon_hlx_hlx"/>
</dbReference>
<dbReference type="EMBL" id="LYBW01000029">
    <property type="protein sequence ID" value="ODR93210.1"/>
    <property type="molecule type" value="Genomic_DNA"/>
</dbReference>
<dbReference type="Pfam" id="PF01402">
    <property type="entry name" value="RHH_1"/>
    <property type="match status" value="1"/>
</dbReference>
<dbReference type="PANTHER" id="PTHR40688">
    <property type="match status" value="1"/>
</dbReference>
<dbReference type="InterPro" id="IPR052991">
    <property type="entry name" value="Non-func_TypeII_TA_Antitoxin"/>
</dbReference>